<evidence type="ECO:0000313" key="1">
    <source>
        <dbReference type="EMBL" id="KAJ7034055.1"/>
    </source>
</evidence>
<proteinExistence type="predicted"/>
<comment type="caution">
    <text evidence="1">The sequence shown here is derived from an EMBL/GenBank/DDBJ whole genome shotgun (WGS) entry which is preliminary data.</text>
</comment>
<dbReference type="AlphaFoldDB" id="A0AAD6X399"/>
<keyword evidence="2" id="KW-1185">Reference proteome</keyword>
<evidence type="ECO:0000313" key="2">
    <source>
        <dbReference type="Proteomes" id="UP001218188"/>
    </source>
</evidence>
<name>A0AAD6X399_9AGAR</name>
<dbReference type="Proteomes" id="UP001218188">
    <property type="component" value="Unassembled WGS sequence"/>
</dbReference>
<dbReference type="EMBL" id="JARJCM010000060">
    <property type="protein sequence ID" value="KAJ7034055.1"/>
    <property type="molecule type" value="Genomic_DNA"/>
</dbReference>
<protein>
    <submittedName>
        <fullName evidence="1">Uncharacterized protein</fullName>
    </submittedName>
</protein>
<organism evidence="1 2">
    <name type="scientific">Mycena alexandri</name>
    <dbReference type="NCBI Taxonomy" id="1745969"/>
    <lineage>
        <taxon>Eukaryota</taxon>
        <taxon>Fungi</taxon>
        <taxon>Dikarya</taxon>
        <taxon>Basidiomycota</taxon>
        <taxon>Agaricomycotina</taxon>
        <taxon>Agaricomycetes</taxon>
        <taxon>Agaricomycetidae</taxon>
        <taxon>Agaricales</taxon>
        <taxon>Marasmiineae</taxon>
        <taxon>Mycenaceae</taxon>
        <taxon>Mycena</taxon>
    </lineage>
</organism>
<reference evidence="1" key="1">
    <citation type="submission" date="2023-03" db="EMBL/GenBank/DDBJ databases">
        <title>Massive genome expansion in bonnet fungi (Mycena s.s.) driven by repeated elements and novel gene families across ecological guilds.</title>
        <authorList>
            <consortium name="Lawrence Berkeley National Laboratory"/>
            <person name="Harder C.B."/>
            <person name="Miyauchi S."/>
            <person name="Viragh M."/>
            <person name="Kuo A."/>
            <person name="Thoen E."/>
            <person name="Andreopoulos B."/>
            <person name="Lu D."/>
            <person name="Skrede I."/>
            <person name="Drula E."/>
            <person name="Henrissat B."/>
            <person name="Morin E."/>
            <person name="Kohler A."/>
            <person name="Barry K."/>
            <person name="LaButti K."/>
            <person name="Morin E."/>
            <person name="Salamov A."/>
            <person name="Lipzen A."/>
            <person name="Mereny Z."/>
            <person name="Hegedus B."/>
            <person name="Baldrian P."/>
            <person name="Stursova M."/>
            <person name="Weitz H."/>
            <person name="Taylor A."/>
            <person name="Grigoriev I.V."/>
            <person name="Nagy L.G."/>
            <person name="Martin F."/>
            <person name="Kauserud H."/>
        </authorList>
    </citation>
    <scope>NUCLEOTIDE SEQUENCE</scope>
    <source>
        <strain evidence="1">CBHHK200</strain>
    </source>
</reference>
<sequence length="344" mass="38063">MGCGMGCGYYRGGYTSYLVSRHCTLFDVGGTRLLLRLLFAAIGGRCVMCNVYRHTACDVVPEPQPIAVHLCAFPFTVMVRAPASGARAAICDLSVPVPVSVRYLLAFVIKSVRRDEMHSCIVSPYSRLVVCAGSRSRPRPRSFRSLTWGFGVWDWDWDGKDRAHTHARISASSAMYIFLASSRKHGAVFWLGVFSFFVVRWTPQSSASERRGMAMAGGRRFVVSPCVLRGRGLWGSAVPCLVYFHSRTADRQIGFCLLLFAGMQLVLLVAIRGRELGTRGANSYRAFFAIRGLVLSARAAHAIQKKQETVGEGLAIAFGHRIAPTRRQTSMHHVLSLLRLRGRT</sequence>
<gene>
    <name evidence="1" type="ORF">C8F04DRAFT_601357</name>
</gene>
<accession>A0AAD6X399</accession>